<dbReference type="PROSITE" id="PS51257">
    <property type="entry name" value="PROKAR_LIPOPROTEIN"/>
    <property type="match status" value="1"/>
</dbReference>
<evidence type="ECO:0000313" key="2">
    <source>
        <dbReference type="Proteomes" id="UP001230915"/>
    </source>
</evidence>
<dbReference type="EMBL" id="JAVHUL010000007">
    <property type="protein sequence ID" value="MDQ7916781.1"/>
    <property type="molecule type" value="Genomic_DNA"/>
</dbReference>
<protein>
    <recommendedName>
        <fullName evidence="3">Lipoprotein</fullName>
    </recommendedName>
</protein>
<sequence length="126" mass="14664">MKNIYLFLAVLFTLGSCGSQYNKNKNHAQSDFCTQERELQEQFEDRSGELIYLEEKEKYAIRYHIPQTIDAVNNYVLCEKPDGIEVNDKLVFSGKSYLFLEAEDFNSRLGGHEMYFFKGTSIHKAD</sequence>
<evidence type="ECO:0008006" key="3">
    <source>
        <dbReference type="Google" id="ProtNLM"/>
    </source>
</evidence>
<proteinExistence type="predicted"/>
<evidence type="ECO:0000313" key="1">
    <source>
        <dbReference type="EMBL" id="MDQ7916781.1"/>
    </source>
</evidence>
<gene>
    <name evidence="1" type="ORF">RBU60_04285</name>
</gene>
<dbReference type="RefSeq" id="WP_308863431.1">
    <property type="nucleotide sequence ID" value="NZ_JAVHUL010000007.1"/>
</dbReference>
<organism evidence="1 2">
    <name type="scientific">Mesonia profundi</name>
    <dbReference type="NCBI Taxonomy" id="3070998"/>
    <lineage>
        <taxon>Bacteria</taxon>
        <taxon>Pseudomonadati</taxon>
        <taxon>Bacteroidota</taxon>
        <taxon>Flavobacteriia</taxon>
        <taxon>Flavobacteriales</taxon>
        <taxon>Flavobacteriaceae</taxon>
        <taxon>Mesonia</taxon>
    </lineage>
</organism>
<dbReference type="Proteomes" id="UP001230915">
    <property type="component" value="Unassembled WGS sequence"/>
</dbReference>
<comment type="caution">
    <text evidence="1">The sequence shown here is derived from an EMBL/GenBank/DDBJ whole genome shotgun (WGS) entry which is preliminary data.</text>
</comment>
<accession>A0ABU1A253</accession>
<name>A0ABU1A253_9FLAO</name>
<keyword evidence="2" id="KW-1185">Reference proteome</keyword>
<reference evidence="1 2" key="1">
    <citation type="submission" date="2023-08" db="EMBL/GenBank/DDBJ databases">
        <title>Mesonia sp. MT50, isolated from deep-sea sediment of the Mariana Trench.</title>
        <authorList>
            <person name="Fu H."/>
        </authorList>
    </citation>
    <scope>NUCLEOTIDE SEQUENCE [LARGE SCALE GENOMIC DNA]</scope>
    <source>
        <strain evidence="1 2">MT50</strain>
    </source>
</reference>